<proteinExistence type="predicted"/>
<feature type="non-terminal residue" evidence="1">
    <location>
        <position position="1"/>
    </location>
</feature>
<evidence type="ECO:0000313" key="1">
    <source>
        <dbReference type="EMBL" id="CAG8670108.1"/>
    </source>
</evidence>
<dbReference type="Proteomes" id="UP000789405">
    <property type="component" value="Unassembled WGS sequence"/>
</dbReference>
<dbReference type="OrthoDB" id="2422744at2759"/>
<accession>A0A9N9HCN4</accession>
<reference evidence="1" key="1">
    <citation type="submission" date="2021-06" db="EMBL/GenBank/DDBJ databases">
        <authorList>
            <person name="Kallberg Y."/>
            <person name="Tangrot J."/>
            <person name="Rosling A."/>
        </authorList>
    </citation>
    <scope>NUCLEOTIDE SEQUENCE</scope>
    <source>
        <strain evidence="1">MA453B</strain>
    </source>
</reference>
<name>A0A9N9HCN4_9GLOM</name>
<protein>
    <submittedName>
        <fullName evidence="1">22464_t:CDS:1</fullName>
    </submittedName>
</protein>
<evidence type="ECO:0000313" key="2">
    <source>
        <dbReference type="Proteomes" id="UP000789405"/>
    </source>
</evidence>
<sequence length="62" mass="7206">DSIAGVSIEFSGNYREHEPEYAVKSYQNTFSCTNVNKFLLNGKNFRFLNFDCLKSKSIKYNQ</sequence>
<dbReference type="AlphaFoldDB" id="A0A9N9HCN4"/>
<gene>
    <name evidence="1" type="ORF">DERYTH_LOCUS11192</name>
</gene>
<dbReference type="EMBL" id="CAJVPY010006830">
    <property type="protein sequence ID" value="CAG8670108.1"/>
    <property type="molecule type" value="Genomic_DNA"/>
</dbReference>
<organism evidence="1 2">
    <name type="scientific">Dentiscutata erythropus</name>
    <dbReference type="NCBI Taxonomy" id="1348616"/>
    <lineage>
        <taxon>Eukaryota</taxon>
        <taxon>Fungi</taxon>
        <taxon>Fungi incertae sedis</taxon>
        <taxon>Mucoromycota</taxon>
        <taxon>Glomeromycotina</taxon>
        <taxon>Glomeromycetes</taxon>
        <taxon>Diversisporales</taxon>
        <taxon>Gigasporaceae</taxon>
        <taxon>Dentiscutata</taxon>
    </lineage>
</organism>
<keyword evidence="2" id="KW-1185">Reference proteome</keyword>
<comment type="caution">
    <text evidence="1">The sequence shown here is derived from an EMBL/GenBank/DDBJ whole genome shotgun (WGS) entry which is preliminary data.</text>
</comment>